<evidence type="ECO:0008006" key="4">
    <source>
        <dbReference type="Google" id="ProtNLM"/>
    </source>
</evidence>
<dbReference type="PANTHER" id="PTHR42085">
    <property type="entry name" value="F-BOX DOMAIN-CONTAINING PROTEIN"/>
    <property type="match status" value="1"/>
</dbReference>
<dbReference type="GeneID" id="34581753"/>
<dbReference type="RefSeq" id="XP_022483121.1">
    <property type="nucleotide sequence ID" value="XM_022637019.1"/>
</dbReference>
<reference evidence="2 3" key="1">
    <citation type="journal article" date="2016" name="Sci. Rep.">
        <title>Penicillium arizonense, a new, genome sequenced fungal species, reveals a high chemical diversity in secreted metabolites.</title>
        <authorList>
            <person name="Grijseels S."/>
            <person name="Nielsen J.C."/>
            <person name="Randelovic M."/>
            <person name="Nielsen J."/>
            <person name="Nielsen K.F."/>
            <person name="Workman M."/>
            <person name="Frisvad J.C."/>
        </authorList>
    </citation>
    <scope>NUCLEOTIDE SEQUENCE [LARGE SCALE GENOMIC DNA]</scope>
    <source>
        <strain evidence="2 3">CBS 141311</strain>
    </source>
</reference>
<dbReference type="PANTHER" id="PTHR42085:SF7">
    <property type="entry name" value="F-BOX DOMAIN-CONTAINING PROTEIN"/>
    <property type="match status" value="1"/>
</dbReference>
<dbReference type="AlphaFoldDB" id="A0A1F5L353"/>
<organism evidence="2 3">
    <name type="scientific">Penicillium arizonense</name>
    <dbReference type="NCBI Taxonomy" id="1835702"/>
    <lineage>
        <taxon>Eukaryota</taxon>
        <taxon>Fungi</taxon>
        <taxon>Dikarya</taxon>
        <taxon>Ascomycota</taxon>
        <taxon>Pezizomycotina</taxon>
        <taxon>Eurotiomycetes</taxon>
        <taxon>Eurotiomycetidae</taxon>
        <taxon>Eurotiales</taxon>
        <taxon>Aspergillaceae</taxon>
        <taxon>Penicillium</taxon>
    </lineage>
</organism>
<sequence length="182" mass="20633">MTEKPHERSEVAEKNTQQIASDEIGQLHPHSAPSGFLNLPYEIRRLVYSFLIPRKRVIRVTRSMFACGVEPLDNDYDFNPNRSRFNVLRLSRKISEETLDILYGENLFQVSLNGDGEGDLEHNFTERNRRRIRFVLVLMTAGGVSSTPKHPFVGLTSSEPKSVPDNCRAAGGSKSILERSYP</sequence>
<dbReference type="EMBL" id="LXJU01000039">
    <property type="protein sequence ID" value="OGE47663.1"/>
    <property type="molecule type" value="Genomic_DNA"/>
</dbReference>
<gene>
    <name evidence="2" type="ORF">PENARI_c039G01610</name>
</gene>
<feature type="region of interest" description="Disordered" evidence="1">
    <location>
        <begin position="150"/>
        <end position="182"/>
    </location>
</feature>
<accession>A0A1F5L353</accession>
<comment type="caution">
    <text evidence="2">The sequence shown here is derived from an EMBL/GenBank/DDBJ whole genome shotgun (WGS) entry which is preliminary data.</text>
</comment>
<dbReference type="OrthoDB" id="62952at2759"/>
<protein>
    <recommendedName>
        <fullName evidence="4">F-box domain-containing protein</fullName>
    </recommendedName>
</protein>
<evidence type="ECO:0000256" key="1">
    <source>
        <dbReference type="SAM" id="MobiDB-lite"/>
    </source>
</evidence>
<dbReference type="InterPro" id="IPR038883">
    <property type="entry name" value="AN11006-like"/>
</dbReference>
<dbReference type="Proteomes" id="UP000177622">
    <property type="component" value="Unassembled WGS sequence"/>
</dbReference>
<evidence type="ECO:0000313" key="2">
    <source>
        <dbReference type="EMBL" id="OGE47663.1"/>
    </source>
</evidence>
<proteinExistence type="predicted"/>
<name>A0A1F5L353_PENAI</name>
<keyword evidence="3" id="KW-1185">Reference proteome</keyword>
<evidence type="ECO:0000313" key="3">
    <source>
        <dbReference type="Proteomes" id="UP000177622"/>
    </source>
</evidence>